<proteinExistence type="predicted"/>
<gene>
    <name evidence="3" type="ORF">BJ991_001486</name>
</gene>
<comment type="caution">
    <text evidence="3">The sequence shown here is derived from an EMBL/GenBank/DDBJ whole genome shotgun (WGS) entry which is preliminary data.</text>
</comment>
<sequence>MAQDRIVKVTLTAQMQGYLAGMEKARKVTAETASEADKLAKTKQAFDQLGRASLVAGGLLATGLGVAVKRAADFDAAMSNVAATGEDARQNLGALREAAIEAGASTVYSAEESAGAIENLAKAGLSASDILGGALAGSLDLAAAGGLDVAEAGEIAATTLQQFGLAGDQATHVADLLAAGAGKAMGDVGDMAQALKQAGLVADQFGISVEETAGSLAAFANAGLLGSDAGTSLRTMLLRLANPTEEVKDLMTELGIEAYDASGQFVGLQGLAGELESALGGMTDQQRQATLAMIFGQDAIRAATILYNEGADGIEEWTQKVDHAGYAAETAETKLDNLKGDFEALSGAVDSAMISMGDAAQGPLRGLVQTLTGLVDGFNDLPDGAQQAVFWIGALGATGATALGSYLLLVPKVAEFNAALTVLGPNAQRAARGVGALAKGAGVVAGVAVGVTVATEALTNFAREVRGTDDAISKALTTGLSFTDAMDELKITTDATADGVIRALDAIGSGNVLGNVGLDVLSLRDTLTELDGKITDLPLEDAVAKFQQWNDELGLSEAQASTLLDEMPHLRDAIRDHLTQAGEAATAQDVLNFALEESVDVTAQNEAALRSLAGQAATTGDEVDGLADTIRGFGQATLDTRDAQRQFEQALDDLEASVRENGNSLDITTEAGRQNQAALDDIATSALDLAAAIYEQTGSQEDATAAVETGRQKLIDMLGQFGITGQAAEDYADDLGLIPGNVSTYIDLQNQTAMNRLQAFKDALNALPNYKGVTVDTITGNPSMGGGALPGKAAGGAIYGPGPDGIDSVPIMAAPAENEHTVMDVVGEGAAAERWDMERELVGAR</sequence>
<dbReference type="Pfam" id="PF10145">
    <property type="entry name" value="PhageMin_Tail"/>
    <property type="match status" value="1"/>
</dbReference>
<dbReference type="PANTHER" id="PTHR37813:SF1">
    <property type="entry name" value="FELS-2 PROPHAGE PROTEIN"/>
    <property type="match status" value="1"/>
</dbReference>
<dbReference type="EMBL" id="JACCBV010000001">
    <property type="protein sequence ID" value="NYE19458.1"/>
    <property type="molecule type" value="Genomic_DNA"/>
</dbReference>
<dbReference type="PANTHER" id="PTHR37813">
    <property type="entry name" value="FELS-2 PROPHAGE PROTEIN"/>
    <property type="match status" value="1"/>
</dbReference>
<organism evidence="3 4">
    <name type="scientific">Microbacterium immunditiarum</name>
    <dbReference type="NCBI Taxonomy" id="337480"/>
    <lineage>
        <taxon>Bacteria</taxon>
        <taxon>Bacillati</taxon>
        <taxon>Actinomycetota</taxon>
        <taxon>Actinomycetes</taxon>
        <taxon>Micrococcales</taxon>
        <taxon>Microbacteriaceae</taxon>
        <taxon>Microbacterium</taxon>
    </lineage>
</organism>
<evidence type="ECO:0000259" key="2">
    <source>
        <dbReference type="Pfam" id="PF10145"/>
    </source>
</evidence>
<dbReference type="NCBIfam" id="TIGR01760">
    <property type="entry name" value="tape_meas_TP901"/>
    <property type="match status" value="1"/>
</dbReference>
<dbReference type="RefSeq" id="WP_179488821.1">
    <property type="nucleotide sequence ID" value="NZ_JACCBV010000001.1"/>
</dbReference>
<feature type="domain" description="Phage tail tape measure protein" evidence="2">
    <location>
        <begin position="96"/>
        <end position="296"/>
    </location>
</feature>
<evidence type="ECO:0000256" key="1">
    <source>
        <dbReference type="ARBA" id="ARBA00022612"/>
    </source>
</evidence>
<dbReference type="AlphaFoldDB" id="A0A7Y9GMX7"/>
<dbReference type="Proteomes" id="UP000576969">
    <property type="component" value="Unassembled WGS sequence"/>
</dbReference>
<keyword evidence="4" id="KW-1185">Reference proteome</keyword>
<protein>
    <submittedName>
        <fullName evidence="3">TP901 family phage tail tape measure protein</fullName>
    </submittedName>
</protein>
<name>A0A7Y9GMX7_9MICO</name>
<keyword evidence="1" id="KW-1188">Viral release from host cell</keyword>
<evidence type="ECO:0000313" key="3">
    <source>
        <dbReference type="EMBL" id="NYE19458.1"/>
    </source>
</evidence>
<accession>A0A7Y9GMX7</accession>
<evidence type="ECO:0000313" key="4">
    <source>
        <dbReference type="Proteomes" id="UP000576969"/>
    </source>
</evidence>
<dbReference type="InterPro" id="IPR010090">
    <property type="entry name" value="Phage_tape_meas"/>
</dbReference>
<reference evidence="3 4" key="1">
    <citation type="submission" date="2020-07" db="EMBL/GenBank/DDBJ databases">
        <title>Sequencing the genomes of 1000 actinobacteria strains.</title>
        <authorList>
            <person name="Klenk H.-P."/>
        </authorList>
    </citation>
    <scope>NUCLEOTIDE SEQUENCE [LARGE SCALE GENOMIC DNA]</scope>
    <source>
        <strain evidence="3 4">DSM 24662</strain>
    </source>
</reference>